<accession>A0A8J2UIU1</accession>
<dbReference type="Gene3D" id="3.30.470.10">
    <property type="match status" value="1"/>
</dbReference>
<dbReference type="GO" id="GO:0004084">
    <property type="term" value="F:branched-chain-amino-acid transaminase activity"/>
    <property type="evidence" value="ECO:0007669"/>
    <property type="project" value="UniProtKB-EC"/>
</dbReference>
<evidence type="ECO:0000256" key="5">
    <source>
        <dbReference type="ARBA" id="ARBA00013053"/>
    </source>
</evidence>
<dbReference type="Gene3D" id="3.20.10.10">
    <property type="entry name" value="D-amino Acid Aminotransferase, subunit A, domain 2"/>
    <property type="match status" value="1"/>
</dbReference>
<organism evidence="9 10">
    <name type="scientific">Puia dinghuensis</name>
    <dbReference type="NCBI Taxonomy" id="1792502"/>
    <lineage>
        <taxon>Bacteria</taxon>
        <taxon>Pseudomonadati</taxon>
        <taxon>Bacteroidota</taxon>
        <taxon>Chitinophagia</taxon>
        <taxon>Chitinophagales</taxon>
        <taxon>Chitinophagaceae</taxon>
        <taxon>Puia</taxon>
    </lineage>
</organism>
<dbReference type="InterPro" id="IPR050571">
    <property type="entry name" value="Class-IV_PLP-Dep_Aminotrnsfr"/>
</dbReference>
<comment type="pathway">
    <text evidence="2">Amino-acid biosynthesis; L-valine biosynthesis; L-valine from pyruvate: step 4/4.</text>
</comment>
<name>A0A8J2UIU1_9BACT</name>
<evidence type="ECO:0000256" key="4">
    <source>
        <dbReference type="ARBA" id="ARBA00009320"/>
    </source>
</evidence>
<reference evidence="9" key="1">
    <citation type="journal article" date="2014" name="Int. J. Syst. Evol. Microbiol.">
        <title>Complete genome sequence of Corynebacterium casei LMG S-19264T (=DSM 44701T), isolated from a smear-ripened cheese.</title>
        <authorList>
            <consortium name="US DOE Joint Genome Institute (JGI-PGF)"/>
            <person name="Walter F."/>
            <person name="Albersmeier A."/>
            <person name="Kalinowski J."/>
            <person name="Ruckert C."/>
        </authorList>
    </citation>
    <scope>NUCLEOTIDE SEQUENCE</scope>
    <source>
        <strain evidence="9">CGMCC 1.15448</strain>
    </source>
</reference>
<dbReference type="GO" id="GO:0046394">
    <property type="term" value="P:carboxylic acid biosynthetic process"/>
    <property type="evidence" value="ECO:0007669"/>
    <property type="project" value="UniProtKB-ARBA"/>
</dbReference>
<dbReference type="GO" id="GO:0016829">
    <property type="term" value="F:lyase activity"/>
    <property type="evidence" value="ECO:0007669"/>
    <property type="project" value="UniProtKB-KW"/>
</dbReference>
<protein>
    <recommendedName>
        <fullName evidence="5">branched-chain-amino-acid transaminase</fullName>
        <ecNumber evidence="5">2.6.1.42</ecNumber>
    </recommendedName>
</protein>
<dbReference type="InterPro" id="IPR001544">
    <property type="entry name" value="Aminotrans_IV"/>
</dbReference>
<reference evidence="9" key="2">
    <citation type="submission" date="2020-09" db="EMBL/GenBank/DDBJ databases">
        <authorList>
            <person name="Sun Q."/>
            <person name="Zhou Y."/>
        </authorList>
    </citation>
    <scope>NUCLEOTIDE SEQUENCE</scope>
    <source>
        <strain evidence="9">CGMCC 1.15448</strain>
    </source>
</reference>
<keyword evidence="9" id="KW-0456">Lyase</keyword>
<comment type="pathway">
    <text evidence="3">Amino-acid biosynthesis; L-leucine biosynthesis; L-leucine from 3-methyl-2-oxobutanoate: step 4/4.</text>
</comment>
<comment type="catalytic activity">
    <reaction evidence="7">
        <text>L-isoleucine + 2-oxoglutarate = (S)-3-methyl-2-oxopentanoate + L-glutamate</text>
        <dbReference type="Rhea" id="RHEA:24801"/>
        <dbReference type="ChEBI" id="CHEBI:16810"/>
        <dbReference type="ChEBI" id="CHEBI:29985"/>
        <dbReference type="ChEBI" id="CHEBI:35146"/>
        <dbReference type="ChEBI" id="CHEBI:58045"/>
        <dbReference type="EC" id="2.6.1.42"/>
    </reaction>
</comment>
<proteinExistence type="inferred from homology"/>
<dbReference type="AlphaFoldDB" id="A0A8J2UIU1"/>
<evidence type="ECO:0000256" key="3">
    <source>
        <dbReference type="ARBA" id="ARBA00005072"/>
    </source>
</evidence>
<dbReference type="PANTHER" id="PTHR42743:SF11">
    <property type="entry name" value="AMINODEOXYCHORISMATE LYASE"/>
    <property type="match status" value="1"/>
</dbReference>
<dbReference type="RefSeq" id="WP_188937511.1">
    <property type="nucleotide sequence ID" value="NZ_BMJC01000006.1"/>
</dbReference>
<evidence type="ECO:0000256" key="2">
    <source>
        <dbReference type="ARBA" id="ARBA00004931"/>
    </source>
</evidence>
<dbReference type="Proteomes" id="UP000607559">
    <property type="component" value="Unassembled WGS sequence"/>
</dbReference>
<dbReference type="Pfam" id="PF01063">
    <property type="entry name" value="Aminotran_4"/>
    <property type="match status" value="1"/>
</dbReference>
<evidence type="ECO:0000256" key="8">
    <source>
        <dbReference type="ARBA" id="ARBA00049229"/>
    </source>
</evidence>
<dbReference type="InterPro" id="IPR036038">
    <property type="entry name" value="Aminotransferase-like"/>
</dbReference>
<comment type="caution">
    <text evidence="9">The sequence shown here is derived from an EMBL/GenBank/DDBJ whole genome shotgun (WGS) entry which is preliminary data.</text>
</comment>
<comment type="catalytic activity">
    <reaction evidence="6">
        <text>L-valine + 2-oxoglutarate = 3-methyl-2-oxobutanoate + L-glutamate</text>
        <dbReference type="Rhea" id="RHEA:24813"/>
        <dbReference type="ChEBI" id="CHEBI:11851"/>
        <dbReference type="ChEBI" id="CHEBI:16810"/>
        <dbReference type="ChEBI" id="CHEBI:29985"/>
        <dbReference type="ChEBI" id="CHEBI:57762"/>
        <dbReference type="EC" id="2.6.1.42"/>
    </reaction>
</comment>
<sequence>MNTSTAWINHNGAFLHAGSPVLTAGNRGFRYGDGLFETLLVKNGRIRLRDYHFDRLFAGMRLLRFAIPPSFTPENLESQILELCQRNAHSPLARVRFVVFRGEGGLYDTENLQPHYLIETWPLTPDDIGLNDKGLVIDVYPGGMKSCDAIANVKSNNFLLYVLAALYAREHWLDDCLVFNCYERLADSTIANLFYIKNRQVYTPSLSEGGVAGVMRRFLLAALPAAGFPVHERPVSVNDLLAADEVFLTNAIKGIRWVSSFRQSQYTGAISRTIYDQLINGLS</sequence>
<comment type="pathway">
    <text evidence="1">Amino-acid biosynthesis; L-isoleucine biosynthesis; L-isoleucine from 2-oxobutanoate: step 4/4.</text>
</comment>
<comment type="similarity">
    <text evidence="4">Belongs to the class-IV pyridoxal-phosphate-dependent aminotransferase family.</text>
</comment>
<dbReference type="InterPro" id="IPR043132">
    <property type="entry name" value="BCAT-like_C"/>
</dbReference>
<evidence type="ECO:0000256" key="7">
    <source>
        <dbReference type="ARBA" id="ARBA00048798"/>
    </source>
</evidence>
<evidence type="ECO:0000256" key="6">
    <source>
        <dbReference type="ARBA" id="ARBA00048212"/>
    </source>
</evidence>
<dbReference type="EC" id="2.6.1.42" evidence="5"/>
<evidence type="ECO:0000256" key="1">
    <source>
        <dbReference type="ARBA" id="ARBA00004824"/>
    </source>
</evidence>
<dbReference type="PANTHER" id="PTHR42743">
    <property type="entry name" value="AMINO-ACID AMINOTRANSFERASE"/>
    <property type="match status" value="1"/>
</dbReference>
<evidence type="ECO:0000313" key="10">
    <source>
        <dbReference type="Proteomes" id="UP000607559"/>
    </source>
</evidence>
<comment type="catalytic activity">
    <reaction evidence="8">
        <text>L-leucine + 2-oxoglutarate = 4-methyl-2-oxopentanoate + L-glutamate</text>
        <dbReference type="Rhea" id="RHEA:18321"/>
        <dbReference type="ChEBI" id="CHEBI:16810"/>
        <dbReference type="ChEBI" id="CHEBI:17865"/>
        <dbReference type="ChEBI" id="CHEBI:29985"/>
        <dbReference type="ChEBI" id="CHEBI:57427"/>
        <dbReference type="EC" id="2.6.1.42"/>
    </reaction>
</comment>
<dbReference type="InterPro" id="IPR043131">
    <property type="entry name" value="BCAT-like_N"/>
</dbReference>
<dbReference type="SUPFAM" id="SSF56752">
    <property type="entry name" value="D-aminoacid aminotransferase-like PLP-dependent enzymes"/>
    <property type="match status" value="1"/>
</dbReference>
<keyword evidence="10" id="KW-1185">Reference proteome</keyword>
<dbReference type="EMBL" id="BMJC01000006">
    <property type="protein sequence ID" value="GGB22663.1"/>
    <property type="molecule type" value="Genomic_DNA"/>
</dbReference>
<gene>
    <name evidence="9" type="ORF">GCM10011511_53250</name>
</gene>
<evidence type="ECO:0000313" key="9">
    <source>
        <dbReference type="EMBL" id="GGB22663.1"/>
    </source>
</evidence>